<dbReference type="InterPro" id="IPR013830">
    <property type="entry name" value="SGNH_hydro"/>
</dbReference>
<dbReference type="Proteomes" id="UP001566132">
    <property type="component" value="Unassembled WGS sequence"/>
</dbReference>
<dbReference type="EMBL" id="JBDJPC010000011">
    <property type="protein sequence ID" value="KAL1489762.1"/>
    <property type="molecule type" value="Genomic_DNA"/>
</dbReference>
<evidence type="ECO:0000313" key="3">
    <source>
        <dbReference type="EMBL" id="KAL1489762.1"/>
    </source>
</evidence>
<feature type="signal peptide" evidence="1">
    <location>
        <begin position="1"/>
        <end position="15"/>
    </location>
</feature>
<proteinExistence type="predicted"/>
<comment type="caution">
    <text evidence="3">The sequence shown here is derived from an EMBL/GenBank/DDBJ whole genome shotgun (WGS) entry which is preliminary data.</text>
</comment>
<dbReference type="SUPFAM" id="SSF52266">
    <property type="entry name" value="SGNH hydrolase"/>
    <property type="match status" value="1"/>
</dbReference>
<accession>A0ABD1E507</accession>
<dbReference type="Pfam" id="PF13472">
    <property type="entry name" value="Lipase_GDSL_2"/>
    <property type="match status" value="1"/>
</dbReference>
<dbReference type="InterPro" id="IPR051532">
    <property type="entry name" value="Ester_Hydrolysis_Enzymes"/>
</dbReference>
<feature type="chain" id="PRO_5044789756" description="SGNH hydrolase-type esterase domain-containing protein" evidence="1">
    <location>
        <begin position="16"/>
        <end position="229"/>
    </location>
</feature>
<feature type="domain" description="SGNH hydrolase-type esterase" evidence="2">
    <location>
        <begin position="52"/>
        <end position="215"/>
    </location>
</feature>
<dbReference type="Gene3D" id="3.40.50.1110">
    <property type="entry name" value="SGNH hydrolase"/>
    <property type="match status" value="1"/>
</dbReference>
<organism evidence="3 4">
    <name type="scientific">Hypothenemus hampei</name>
    <name type="common">Coffee berry borer</name>
    <dbReference type="NCBI Taxonomy" id="57062"/>
    <lineage>
        <taxon>Eukaryota</taxon>
        <taxon>Metazoa</taxon>
        <taxon>Ecdysozoa</taxon>
        <taxon>Arthropoda</taxon>
        <taxon>Hexapoda</taxon>
        <taxon>Insecta</taxon>
        <taxon>Pterygota</taxon>
        <taxon>Neoptera</taxon>
        <taxon>Endopterygota</taxon>
        <taxon>Coleoptera</taxon>
        <taxon>Polyphaga</taxon>
        <taxon>Cucujiformia</taxon>
        <taxon>Curculionidae</taxon>
        <taxon>Scolytinae</taxon>
        <taxon>Hypothenemus</taxon>
    </lineage>
</organism>
<reference evidence="3 4" key="1">
    <citation type="submission" date="2024-05" db="EMBL/GenBank/DDBJ databases">
        <title>Genetic variation in Jamaican populations of the coffee berry borer (Hypothenemus hampei).</title>
        <authorList>
            <person name="Errbii M."/>
            <person name="Myrie A."/>
        </authorList>
    </citation>
    <scope>NUCLEOTIDE SEQUENCE [LARGE SCALE GENOMIC DNA]</scope>
    <source>
        <strain evidence="3">JA-Hopewell-2020-01-JO</strain>
        <tissue evidence="3">Whole body</tissue>
    </source>
</reference>
<keyword evidence="1" id="KW-0732">Signal</keyword>
<name>A0ABD1E507_HYPHA</name>
<dbReference type="PANTHER" id="PTHR30383">
    <property type="entry name" value="THIOESTERASE 1/PROTEASE 1/LYSOPHOSPHOLIPASE L1"/>
    <property type="match status" value="1"/>
</dbReference>
<evidence type="ECO:0000256" key="1">
    <source>
        <dbReference type="SAM" id="SignalP"/>
    </source>
</evidence>
<gene>
    <name evidence="3" type="ORF">ABEB36_013697</name>
</gene>
<dbReference type="AlphaFoldDB" id="A0ABD1E507"/>
<evidence type="ECO:0000313" key="4">
    <source>
        <dbReference type="Proteomes" id="UP001566132"/>
    </source>
</evidence>
<dbReference type="InterPro" id="IPR036514">
    <property type="entry name" value="SGNH_hydro_sf"/>
</dbReference>
<evidence type="ECO:0000259" key="2">
    <source>
        <dbReference type="Pfam" id="PF13472"/>
    </source>
</evidence>
<dbReference type="PANTHER" id="PTHR30383:SF5">
    <property type="entry name" value="SGNH HYDROLASE-TYPE ESTERASE DOMAIN-CONTAINING PROTEIN"/>
    <property type="match status" value="1"/>
</dbReference>
<sequence>MKLIILSTLLTLCLAGTPWIGEPGTDRDYWVSMHAQLVQQTAQRKDEIKIVFFGDSITWMWSQENEGVTIFNQQYAPKGAFNYAIPGDRTEHLIYEIQNGEFDGLTAKLVVLMIGTNNIGVNTPADIAKGVQEVINQIYTKIPNTKILLLGILPRDGATTEEQVSQVNTLISQFQDNSKIYYLDMSPQFQTSPGVQIPGLYNSDNLHLSASGYQVWYETMKPLFDSLSA</sequence>
<keyword evidence="4" id="KW-1185">Reference proteome</keyword>
<protein>
    <recommendedName>
        <fullName evidence="2">SGNH hydrolase-type esterase domain-containing protein</fullName>
    </recommendedName>
</protein>